<protein>
    <submittedName>
        <fullName evidence="2">Uncharacterized protein</fullName>
    </submittedName>
</protein>
<sequence length="398" mass="44536">MYGLPIGERKTVSIGEYLSQSPIKNTPLLPLFAHCNPERDCECSAFCLPHSIPQNSRFSPQLGLSLLRLTPVSTWFLRPPAQPLDPLGAPPARLAPCSALRNNSRPPDLPPKPTRAPETKPPSNSLPALSLFPREACLFRLTKAKVNPLSLTKSPEDAFLCLLWSASAFCVYHEFHRNPEYFFTLASIPTSEHCKQNLLNCLQLTFGMLQPSCHPNSICLHVKSQSSFGNGKVRSKHNTQVVDIFILPCGQGGIVTDQKKTIYTLIFVCIDLRIAAITPLNGPHDIKCDSHLFVAPVTPQITSHVKPRIFFFLSCFSNSTKPIITYDLQYMININVMNMELSDDASKIRETLAHIGTKYIHIEQENHRFLPRNKTGKVFFVRQDWVSDGNMISLGLMS</sequence>
<proteinExistence type="predicted"/>
<reference evidence="2 3" key="1">
    <citation type="submission" date="2015-08" db="EMBL/GenBank/DDBJ databases">
        <title>Next Generation Sequencing and Analysis of the Genome of Puccinia sorghi L Schw, the Causal Agent of Maize Common Rust.</title>
        <authorList>
            <person name="Rochi L."/>
            <person name="Burguener G."/>
            <person name="Darino M."/>
            <person name="Turjanski A."/>
            <person name="Kreff E."/>
            <person name="Dieguez M.J."/>
            <person name="Sacco F."/>
        </authorList>
    </citation>
    <scope>NUCLEOTIDE SEQUENCE [LARGE SCALE GENOMIC DNA]</scope>
    <source>
        <strain evidence="2 3">RO10H11247</strain>
    </source>
</reference>
<gene>
    <name evidence="2" type="ORF">VP01_182g1</name>
</gene>
<dbReference type="AlphaFoldDB" id="A0A0L6VFQ9"/>
<evidence type="ECO:0000256" key="1">
    <source>
        <dbReference type="SAM" id="MobiDB-lite"/>
    </source>
</evidence>
<feature type="region of interest" description="Disordered" evidence="1">
    <location>
        <begin position="100"/>
        <end position="125"/>
    </location>
</feature>
<dbReference type="VEuPathDB" id="FungiDB:VP01_182g1"/>
<evidence type="ECO:0000313" key="3">
    <source>
        <dbReference type="Proteomes" id="UP000037035"/>
    </source>
</evidence>
<evidence type="ECO:0000313" key="2">
    <source>
        <dbReference type="EMBL" id="KNZ58930.1"/>
    </source>
</evidence>
<name>A0A0L6VFQ9_9BASI</name>
<organism evidence="2 3">
    <name type="scientific">Puccinia sorghi</name>
    <dbReference type="NCBI Taxonomy" id="27349"/>
    <lineage>
        <taxon>Eukaryota</taxon>
        <taxon>Fungi</taxon>
        <taxon>Dikarya</taxon>
        <taxon>Basidiomycota</taxon>
        <taxon>Pucciniomycotina</taxon>
        <taxon>Pucciniomycetes</taxon>
        <taxon>Pucciniales</taxon>
        <taxon>Pucciniaceae</taxon>
        <taxon>Puccinia</taxon>
    </lineage>
</organism>
<comment type="caution">
    <text evidence="2">The sequence shown here is derived from an EMBL/GenBank/DDBJ whole genome shotgun (WGS) entry which is preliminary data.</text>
</comment>
<accession>A0A0L6VFQ9</accession>
<dbReference type="EMBL" id="LAVV01006648">
    <property type="protein sequence ID" value="KNZ58930.1"/>
    <property type="molecule type" value="Genomic_DNA"/>
</dbReference>
<dbReference type="Proteomes" id="UP000037035">
    <property type="component" value="Unassembled WGS sequence"/>
</dbReference>
<keyword evidence="3" id="KW-1185">Reference proteome</keyword>